<feature type="domain" description="HTH myb-type" evidence="7">
    <location>
        <begin position="527"/>
        <end position="578"/>
    </location>
</feature>
<keyword evidence="9" id="KW-1185">Reference proteome</keyword>
<evidence type="ECO:0000313" key="9">
    <source>
        <dbReference type="Proteomes" id="UP001234581"/>
    </source>
</evidence>
<feature type="domain" description="HTH myb-type" evidence="7">
    <location>
        <begin position="579"/>
        <end position="634"/>
    </location>
</feature>
<feature type="compositionally biased region" description="Polar residues" evidence="5">
    <location>
        <begin position="100"/>
        <end position="113"/>
    </location>
</feature>
<evidence type="ECO:0000259" key="6">
    <source>
        <dbReference type="PROSITE" id="PS50090"/>
    </source>
</evidence>
<feature type="compositionally biased region" description="Polar residues" evidence="5">
    <location>
        <begin position="159"/>
        <end position="169"/>
    </location>
</feature>
<feature type="domain" description="Myb-like" evidence="6">
    <location>
        <begin position="527"/>
        <end position="578"/>
    </location>
</feature>
<dbReference type="Pfam" id="PF00249">
    <property type="entry name" value="Myb_DNA-binding"/>
    <property type="match status" value="4"/>
</dbReference>
<reference evidence="8 9" key="1">
    <citation type="submission" date="2023-03" db="EMBL/GenBank/DDBJ databases">
        <title>Genome sequence of Lichtheimia ornata CBS 291.66.</title>
        <authorList>
            <person name="Mohabir J.T."/>
            <person name="Shea T.P."/>
            <person name="Kurbessoian T."/>
            <person name="Berby B."/>
            <person name="Fontaine J."/>
            <person name="Livny J."/>
            <person name="Gnirke A."/>
            <person name="Stajich J.E."/>
            <person name="Cuomo C.A."/>
        </authorList>
    </citation>
    <scope>NUCLEOTIDE SEQUENCE [LARGE SCALE GENOMIC DNA]</scope>
    <source>
        <strain evidence="8">CBS 291.66</strain>
    </source>
</reference>
<feature type="domain" description="HTH myb-type" evidence="7">
    <location>
        <begin position="473"/>
        <end position="524"/>
    </location>
</feature>
<proteinExistence type="predicted"/>
<feature type="domain" description="HTH myb-type" evidence="7">
    <location>
        <begin position="638"/>
        <end position="685"/>
    </location>
</feature>
<dbReference type="GO" id="GO:0042796">
    <property type="term" value="P:snRNA transcription by RNA polymerase III"/>
    <property type="evidence" value="ECO:0007669"/>
    <property type="project" value="TreeGrafter"/>
</dbReference>
<evidence type="ECO:0000256" key="1">
    <source>
        <dbReference type="ARBA" id="ARBA00023015"/>
    </source>
</evidence>
<evidence type="ECO:0000259" key="7">
    <source>
        <dbReference type="PROSITE" id="PS51294"/>
    </source>
</evidence>
<dbReference type="AlphaFoldDB" id="A0AAD7XWF5"/>
<feature type="region of interest" description="Disordered" evidence="5">
    <location>
        <begin position="687"/>
        <end position="706"/>
    </location>
</feature>
<feature type="compositionally biased region" description="Basic and acidic residues" evidence="5">
    <location>
        <begin position="50"/>
        <end position="59"/>
    </location>
</feature>
<feature type="compositionally biased region" description="Basic residues" evidence="5">
    <location>
        <begin position="115"/>
        <end position="127"/>
    </location>
</feature>
<dbReference type="PROSITE" id="PS51294">
    <property type="entry name" value="HTH_MYB"/>
    <property type="match status" value="4"/>
</dbReference>
<gene>
    <name evidence="8" type="ORF">O0I10_009000</name>
</gene>
<dbReference type="GO" id="GO:0042795">
    <property type="term" value="P:snRNA transcription by RNA polymerase II"/>
    <property type="evidence" value="ECO:0007669"/>
    <property type="project" value="TreeGrafter"/>
</dbReference>
<sequence length="706" mass="80477">MSKRKTPPQHEPADDDIHFNVSENDQQHSPDKLPSSHSDTDRIEEDMLDTADHDIENTTRKPRRRKRRVSYSFRAKIEVPEPSSRVLRSSTRLAHKPPAEQQTTNAKESSSLRPSRAKATRKTKKHTHDNIHESLNTTSEQGMERSTPPNHVDEEDATATASSEIQPSSTREEEAEPPVSDTQSSPTREEAAAAPVLDTQPSPTREEAAAAPVLDTQPSPTREEEEEAVPVLDSQPTSTQEEAAAPVLDSQPTTTQEEGAAISSPLSSQLSPALEQPVDVLSSLIEFPDLDDYTRGSLAIAEALRLNMEMQQHAENQLGWINERIRATQELMQNVRDLSSMEVKMDQKPVKIHKKYPTTYDFFIDEDGNKPPIATDPSQQDTIDQSMGVVRRTWSNSERQRLFDGVHAEARRALVVSIVASKEEHKIWEVDKMSDKELENVPVDKLNWKRISALYVHSRTPVQCIIQWTTQEHPRINKKPWSKAESQKLHELVEKHGIYGKWELIAKEHGSNRTASQCFSRYQSERNTSHSKKKWTEEDDLSLREAVALLGEGNWQQTASMLGNRTGNQCLQRWMKSLNPAIRRGKWTEQEDETLRRAVNFYGVGNWNKIQRHLPGRTDMQARERWTNILDPSLTFAPFTAEEEERLYALIEEHGRKWSMLTKFFPGRTDNHLLRFWKMAETRKAKAAEKAKSKRSRTKGKAKASS</sequence>
<dbReference type="GeneID" id="83216407"/>
<comment type="caution">
    <text evidence="8">The sequence shown here is derived from an EMBL/GenBank/DDBJ whole genome shotgun (WGS) entry which is preliminary data.</text>
</comment>
<feature type="region of interest" description="Disordered" evidence="5">
    <location>
        <begin position="1"/>
        <end position="272"/>
    </location>
</feature>
<dbReference type="RefSeq" id="XP_058340224.1">
    <property type="nucleotide sequence ID" value="XM_058488998.1"/>
</dbReference>
<dbReference type="Gene3D" id="1.10.10.60">
    <property type="entry name" value="Homeodomain-like"/>
    <property type="match status" value="5"/>
</dbReference>
<evidence type="ECO:0000313" key="8">
    <source>
        <dbReference type="EMBL" id="KAJ8655311.1"/>
    </source>
</evidence>
<keyword evidence="4" id="KW-0539">Nucleus</keyword>
<keyword evidence="2" id="KW-0238">DNA-binding</keyword>
<dbReference type="GO" id="GO:0000978">
    <property type="term" value="F:RNA polymerase II cis-regulatory region sequence-specific DNA binding"/>
    <property type="evidence" value="ECO:0007669"/>
    <property type="project" value="TreeGrafter"/>
</dbReference>
<dbReference type="SMART" id="SM00717">
    <property type="entry name" value="SANT"/>
    <property type="match status" value="5"/>
</dbReference>
<evidence type="ECO:0008006" key="10">
    <source>
        <dbReference type="Google" id="ProtNLM"/>
    </source>
</evidence>
<accession>A0AAD7XWF5</accession>
<dbReference type="SUPFAM" id="SSF46689">
    <property type="entry name" value="Homeodomain-like"/>
    <property type="match status" value="3"/>
</dbReference>
<feature type="domain" description="Myb-like" evidence="6">
    <location>
        <begin position="631"/>
        <end position="678"/>
    </location>
</feature>
<dbReference type="InterPro" id="IPR051575">
    <property type="entry name" value="Myb-like_DNA-bd"/>
</dbReference>
<dbReference type="PROSITE" id="PS50090">
    <property type="entry name" value="MYB_LIKE"/>
    <property type="match status" value="4"/>
</dbReference>
<dbReference type="PANTHER" id="PTHR46621">
    <property type="entry name" value="SNRNA-ACTIVATING PROTEIN COMPLEX SUBUNIT 4"/>
    <property type="match status" value="1"/>
</dbReference>
<feature type="compositionally biased region" description="Low complexity" evidence="5">
    <location>
        <begin position="260"/>
        <end position="272"/>
    </location>
</feature>
<evidence type="ECO:0000256" key="2">
    <source>
        <dbReference type="ARBA" id="ARBA00023125"/>
    </source>
</evidence>
<feature type="domain" description="Myb-like" evidence="6">
    <location>
        <begin position="579"/>
        <end position="630"/>
    </location>
</feature>
<dbReference type="GO" id="GO:0019185">
    <property type="term" value="C:snRNA-activating protein complex"/>
    <property type="evidence" value="ECO:0007669"/>
    <property type="project" value="TreeGrafter"/>
</dbReference>
<dbReference type="Proteomes" id="UP001234581">
    <property type="component" value="Unassembled WGS sequence"/>
</dbReference>
<dbReference type="InterPro" id="IPR001005">
    <property type="entry name" value="SANT/Myb"/>
</dbReference>
<protein>
    <recommendedName>
        <fullName evidence="10">Myb transcription factor</fullName>
    </recommendedName>
</protein>
<feature type="domain" description="Myb-like" evidence="6">
    <location>
        <begin position="473"/>
        <end position="526"/>
    </location>
</feature>
<dbReference type="PANTHER" id="PTHR46621:SF1">
    <property type="entry name" value="SNRNA-ACTIVATING PROTEIN COMPLEX SUBUNIT 4"/>
    <property type="match status" value="1"/>
</dbReference>
<dbReference type="InterPro" id="IPR009057">
    <property type="entry name" value="Homeodomain-like_sf"/>
</dbReference>
<organism evidence="8 9">
    <name type="scientific">Lichtheimia ornata</name>
    <dbReference type="NCBI Taxonomy" id="688661"/>
    <lineage>
        <taxon>Eukaryota</taxon>
        <taxon>Fungi</taxon>
        <taxon>Fungi incertae sedis</taxon>
        <taxon>Mucoromycota</taxon>
        <taxon>Mucoromycotina</taxon>
        <taxon>Mucoromycetes</taxon>
        <taxon>Mucorales</taxon>
        <taxon>Lichtheimiaceae</taxon>
        <taxon>Lichtheimia</taxon>
    </lineage>
</organism>
<dbReference type="GO" id="GO:0001006">
    <property type="term" value="F:RNA polymerase III type 3 promoter sequence-specific DNA binding"/>
    <property type="evidence" value="ECO:0007669"/>
    <property type="project" value="TreeGrafter"/>
</dbReference>
<keyword evidence="3" id="KW-0804">Transcription</keyword>
<name>A0AAD7XWF5_9FUNG</name>
<feature type="compositionally biased region" description="Basic residues" evidence="5">
    <location>
        <begin position="692"/>
        <end position="706"/>
    </location>
</feature>
<evidence type="ECO:0000256" key="5">
    <source>
        <dbReference type="SAM" id="MobiDB-lite"/>
    </source>
</evidence>
<evidence type="ECO:0000256" key="4">
    <source>
        <dbReference type="ARBA" id="ARBA00023242"/>
    </source>
</evidence>
<evidence type="ECO:0000256" key="3">
    <source>
        <dbReference type="ARBA" id="ARBA00023163"/>
    </source>
</evidence>
<keyword evidence="1" id="KW-0805">Transcription regulation</keyword>
<dbReference type="EMBL" id="JARTCD010000050">
    <property type="protein sequence ID" value="KAJ8655311.1"/>
    <property type="molecule type" value="Genomic_DNA"/>
</dbReference>
<dbReference type="CDD" id="cd00167">
    <property type="entry name" value="SANT"/>
    <property type="match status" value="4"/>
</dbReference>
<dbReference type="InterPro" id="IPR017930">
    <property type="entry name" value="Myb_dom"/>
</dbReference>
<feature type="compositionally biased region" description="Basic residues" evidence="5">
    <location>
        <begin position="60"/>
        <end position="69"/>
    </location>
</feature>